<reference evidence="4" key="1">
    <citation type="submission" date="2022-01" db="EMBL/GenBank/DDBJ databases">
        <title>Genome-Based Taxonomic Classification of the Phylum Actinobacteria.</title>
        <authorList>
            <person name="Gao Y."/>
        </authorList>
    </citation>
    <scope>NUCLEOTIDE SEQUENCE</scope>
    <source>
        <strain evidence="4">KLBMP 8922</strain>
    </source>
</reference>
<protein>
    <submittedName>
        <fullName evidence="4">Universal stress protein</fullName>
    </submittedName>
</protein>
<dbReference type="InterPro" id="IPR006015">
    <property type="entry name" value="Universal_stress_UspA"/>
</dbReference>
<dbReference type="SUPFAM" id="SSF52402">
    <property type="entry name" value="Adenine nucleotide alpha hydrolases-like"/>
    <property type="match status" value="2"/>
</dbReference>
<feature type="region of interest" description="Disordered" evidence="2">
    <location>
        <begin position="49"/>
        <end position="82"/>
    </location>
</feature>
<accession>A0AA41U541</accession>
<dbReference type="Proteomes" id="UP001165378">
    <property type="component" value="Unassembled WGS sequence"/>
</dbReference>
<dbReference type="InterPro" id="IPR006016">
    <property type="entry name" value="UspA"/>
</dbReference>
<dbReference type="Pfam" id="PF00582">
    <property type="entry name" value="Usp"/>
    <property type="match status" value="2"/>
</dbReference>
<dbReference type="AlphaFoldDB" id="A0AA41U541"/>
<dbReference type="PANTHER" id="PTHR46553">
    <property type="entry name" value="ADENINE NUCLEOTIDE ALPHA HYDROLASES-LIKE SUPERFAMILY PROTEIN"/>
    <property type="match status" value="1"/>
</dbReference>
<dbReference type="EMBL" id="JAKFHA010000053">
    <property type="protein sequence ID" value="MCF2533595.1"/>
    <property type="molecule type" value="Genomic_DNA"/>
</dbReference>
<evidence type="ECO:0000313" key="4">
    <source>
        <dbReference type="EMBL" id="MCF2533595.1"/>
    </source>
</evidence>
<dbReference type="RefSeq" id="WP_235058363.1">
    <property type="nucleotide sequence ID" value="NZ_JAKFHA010000053.1"/>
</dbReference>
<evidence type="ECO:0000259" key="3">
    <source>
        <dbReference type="Pfam" id="PF00582"/>
    </source>
</evidence>
<comment type="similarity">
    <text evidence="1">Belongs to the universal stress protein A family.</text>
</comment>
<dbReference type="InterPro" id="IPR014729">
    <property type="entry name" value="Rossmann-like_a/b/a_fold"/>
</dbReference>
<sequence>MTGSTTRLPVVVGVERTAAGGLAVSWAADQAYRRGLPLRLVHALDWPAGAPRPGDGTQGDVPQSAVAPRHRESALAHATSWPSRVHPVSVPVPVSPAHGWGERFREAAQVALDEAQALAADLHPGLETAAELVDGTPVEVLRAAGRGASMVVLGSRRRSAIAEMLTTGSIAVPVAAHADCPVAVVRELGHDRAATPTVVVGVDGSEHSQAALEWAFEEAARRGAVLAAVRVVRPISPYTAVPAAMTGRAELAEALAGWKARYPDVTVRTEVAFGHPVRVLADAAAQALCLVVGSRGLGGFKGMLLGSVGNGVLHHAHCPVVVVPTTAGEAGRGADTGAGAGAEAER</sequence>
<gene>
    <name evidence="4" type="ORF">LZ495_41140</name>
</gene>
<dbReference type="Gene3D" id="3.40.50.620">
    <property type="entry name" value="HUPs"/>
    <property type="match status" value="2"/>
</dbReference>
<organism evidence="4 5">
    <name type="scientific">Yinghuangia soli</name>
    <dbReference type="NCBI Taxonomy" id="2908204"/>
    <lineage>
        <taxon>Bacteria</taxon>
        <taxon>Bacillati</taxon>
        <taxon>Actinomycetota</taxon>
        <taxon>Actinomycetes</taxon>
        <taxon>Kitasatosporales</taxon>
        <taxon>Streptomycetaceae</taxon>
        <taxon>Yinghuangia</taxon>
    </lineage>
</organism>
<evidence type="ECO:0000313" key="5">
    <source>
        <dbReference type="Proteomes" id="UP001165378"/>
    </source>
</evidence>
<evidence type="ECO:0000256" key="2">
    <source>
        <dbReference type="SAM" id="MobiDB-lite"/>
    </source>
</evidence>
<dbReference type="PRINTS" id="PR01438">
    <property type="entry name" value="UNVRSLSTRESS"/>
</dbReference>
<feature type="domain" description="UspA" evidence="3">
    <location>
        <begin position="197"/>
        <end position="324"/>
    </location>
</feature>
<name>A0AA41U541_9ACTN</name>
<comment type="caution">
    <text evidence="4">The sequence shown here is derived from an EMBL/GenBank/DDBJ whole genome shotgun (WGS) entry which is preliminary data.</text>
</comment>
<dbReference type="PANTHER" id="PTHR46553:SF3">
    <property type="entry name" value="ADENINE NUCLEOTIDE ALPHA HYDROLASES-LIKE SUPERFAMILY PROTEIN"/>
    <property type="match status" value="1"/>
</dbReference>
<feature type="domain" description="UspA" evidence="3">
    <location>
        <begin position="10"/>
        <end position="186"/>
    </location>
</feature>
<evidence type="ECO:0000256" key="1">
    <source>
        <dbReference type="ARBA" id="ARBA00008791"/>
    </source>
</evidence>
<keyword evidence="5" id="KW-1185">Reference proteome</keyword>
<proteinExistence type="inferred from homology"/>